<evidence type="ECO:0000313" key="3">
    <source>
        <dbReference type="Proteomes" id="UP000003240"/>
    </source>
</evidence>
<dbReference type="InterPro" id="IPR036873">
    <property type="entry name" value="Rhodanese-like_dom_sf"/>
</dbReference>
<dbReference type="GO" id="GO:0016740">
    <property type="term" value="F:transferase activity"/>
    <property type="evidence" value="ECO:0007669"/>
    <property type="project" value="UniProtKB-KW"/>
</dbReference>
<evidence type="ECO:0000313" key="2">
    <source>
        <dbReference type="EMBL" id="EGO64650.1"/>
    </source>
</evidence>
<organism evidence="2 3">
    <name type="scientific">Acetonema longum DSM 6540</name>
    <dbReference type="NCBI Taxonomy" id="1009370"/>
    <lineage>
        <taxon>Bacteria</taxon>
        <taxon>Bacillati</taxon>
        <taxon>Bacillota</taxon>
        <taxon>Negativicutes</taxon>
        <taxon>Acetonemataceae</taxon>
        <taxon>Acetonema</taxon>
    </lineage>
</organism>
<evidence type="ECO:0000259" key="1">
    <source>
        <dbReference type="PROSITE" id="PS50206"/>
    </source>
</evidence>
<dbReference type="PANTHER" id="PTHR43031:SF1">
    <property type="entry name" value="PYRIDINE NUCLEOTIDE-DISULPHIDE OXIDOREDUCTASE"/>
    <property type="match status" value="1"/>
</dbReference>
<dbReference type="OrthoDB" id="9800872at2"/>
<dbReference type="InterPro" id="IPR050229">
    <property type="entry name" value="GlpE_sulfurtransferase"/>
</dbReference>
<keyword evidence="2" id="KW-0808">Transferase</keyword>
<gene>
    <name evidence="2" type="ORF">ALO_06293</name>
</gene>
<sequence>MGKTLIFTFILLAAVLLFVALAGCGRTGANREDVNVSIHTALELWQNKEAAIIDIRTPEEYRDGHIPEVPLIPLDQLESRLREIPKDKKVLLICRSGNRSSQGTKLLRAKGFSNVYNITGGMNSWRGPVVK</sequence>
<dbReference type="InterPro" id="IPR001763">
    <property type="entry name" value="Rhodanese-like_dom"/>
</dbReference>
<dbReference type="Gene3D" id="3.40.250.10">
    <property type="entry name" value="Rhodanese-like domain"/>
    <property type="match status" value="1"/>
</dbReference>
<proteinExistence type="predicted"/>
<dbReference type="SMART" id="SM00450">
    <property type="entry name" value="RHOD"/>
    <property type="match status" value="1"/>
</dbReference>
<dbReference type="AlphaFoldDB" id="F7NGR9"/>
<dbReference type="EMBL" id="AFGF01000050">
    <property type="protein sequence ID" value="EGO64650.1"/>
    <property type="molecule type" value="Genomic_DNA"/>
</dbReference>
<dbReference type="STRING" id="1009370.ALO_06293"/>
<name>F7NGR9_9FIRM</name>
<protein>
    <submittedName>
        <fullName evidence="2">Rhodanese-related sulfurtransferase</fullName>
    </submittedName>
</protein>
<dbReference type="SUPFAM" id="SSF52821">
    <property type="entry name" value="Rhodanese/Cell cycle control phosphatase"/>
    <property type="match status" value="1"/>
</dbReference>
<dbReference type="CDD" id="cd00158">
    <property type="entry name" value="RHOD"/>
    <property type="match status" value="1"/>
</dbReference>
<dbReference type="RefSeq" id="WP_004093909.1">
    <property type="nucleotide sequence ID" value="NZ_AFGF01000050.1"/>
</dbReference>
<dbReference type="PANTHER" id="PTHR43031">
    <property type="entry name" value="FAD-DEPENDENT OXIDOREDUCTASE"/>
    <property type="match status" value="1"/>
</dbReference>
<keyword evidence="3" id="KW-1185">Reference proteome</keyword>
<dbReference type="eggNOG" id="COG0607">
    <property type="taxonomic scope" value="Bacteria"/>
</dbReference>
<reference evidence="2 3" key="1">
    <citation type="journal article" date="2011" name="EMBO J.">
        <title>Structural diversity of bacterial flagellar motors.</title>
        <authorList>
            <person name="Chen S."/>
            <person name="Beeby M."/>
            <person name="Murphy G.E."/>
            <person name="Leadbetter J.R."/>
            <person name="Hendrixson D.R."/>
            <person name="Briegel A."/>
            <person name="Li Z."/>
            <person name="Shi J."/>
            <person name="Tocheva E.I."/>
            <person name="Muller A."/>
            <person name="Dobro M.J."/>
            <person name="Jensen G.J."/>
        </authorList>
    </citation>
    <scope>NUCLEOTIDE SEQUENCE [LARGE SCALE GENOMIC DNA]</scope>
    <source>
        <strain evidence="2 3">DSM 6540</strain>
    </source>
</reference>
<dbReference type="Proteomes" id="UP000003240">
    <property type="component" value="Unassembled WGS sequence"/>
</dbReference>
<feature type="domain" description="Rhodanese" evidence="1">
    <location>
        <begin position="46"/>
        <end position="131"/>
    </location>
</feature>
<dbReference type="Pfam" id="PF00581">
    <property type="entry name" value="Rhodanese"/>
    <property type="match status" value="1"/>
</dbReference>
<accession>F7NGR9</accession>
<comment type="caution">
    <text evidence="2">The sequence shown here is derived from an EMBL/GenBank/DDBJ whole genome shotgun (WGS) entry which is preliminary data.</text>
</comment>
<dbReference type="PROSITE" id="PS51257">
    <property type="entry name" value="PROKAR_LIPOPROTEIN"/>
    <property type="match status" value="1"/>
</dbReference>
<dbReference type="PROSITE" id="PS50206">
    <property type="entry name" value="RHODANESE_3"/>
    <property type="match status" value="1"/>
</dbReference>